<sequence>MKKTKRAQRWNVLLLIVAMTVMMGQASSQTSSGQASLDVHLRRPPAGEGVQSRRSLVAPAKLAEPTHSSRAPNFEDGSDFIDPLRFPARPPAERPVPSSKFQVPSSKTPEESAIIPGRAVRLEPLGALTISTSGRIEFAVTLVNIQTDDWRVIGELYVTKGDGTTEKLFGPRAIRLGRAQTLRLPVGFTANPKRFPPGPTQFIAILKDQTGQVVDRAVLTFTIERGP</sequence>
<protein>
    <submittedName>
        <fullName evidence="3">Hypothetical conserved protein</fullName>
    </submittedName>
</protein>
<feature type="signal peptide" evidence="2">
    <location>
        <begin position="1"/>
        <end position="28"/>
    </location>
</feature>
<feature type="region of interest" description="Disordered" evidence="1">
    <location>
        <begin position="44"/>
        <end position="76"/>
    </location>
</feature>
<evidence type="ECO:0000313" key="3">
    <source>
        <dbReference type="EMBL" id="BAL56644.1"/>
    </source>
</evidence>
<name>H5SKF8_9BACT</name>
<keyword evidence="2" id="KW-0732">Signal</keyword>
<organism evidence="3">
    <name type="scientific">uncultured Acetothermia bacterium</name>
    <dbReference type="NCBI Taxonomy" id="236499"/>
    <lineage>
        <taxon>Bacteria</taxon>
        <taxon>Candidatus Bipolaricaulota</taxon>
        <taxon>environmental samples</taxon>
    </lineage>
</organism>
<evidence type="ECO:0000256" key="1">
    <source>
        <dbReference type="SAM" id="MobiDB-lite"/>
    </source>
</evidence>
<reference evidence="3" key="2">
    <citation type="journal article" date="2012" name="PLoS ONE">
        <title>A Deeply Branching Thermophilic Bacterium with an Ancient Acetyl-CoA Pathway Dominates a Subsurface Ecosystem.</title>
        <authorList>
            <person name="Takami H."/>
            <person name="Noguchi H."/>
            <person name="Takaki Y."/>
            <person name="Uchiyama I."/>
            <person name="Toyoda A."/>
            <person name="Nishi S."/>
            <person name="Chee G.-J."/>
            <person name="Arai W."/>
            <person name="Nunoura T."/>
            <person name="Itoh T."/>
            <person name="Hattori M."/>
            <person name="Takai K."/>
        </authorList>
    </citation>
    <scope>NUCLEOTIDE SEQUENCE</scope>
</reference>
<gene>
    <name evidence="3" type="ORF">HGMM_F41F10C22</name>
</gene>
<feature type="chain" id="PRO_5003597446" evidence="2">
    <location>
        <begin position="29"/>
        <end position="227"/>
    </location>
</feature>
<feature type="region of interest" description="Disordered" evidence="1">
    <location>
        <begin position="88"/>
        <end position="112"/>
    </location>
</feature>
<dbReference type="AlphaFoldDB" id="H5SKF8"/>
<evidence type="ECO:0000256" key="2">
    <source>
        <dbReference type="SAM" id="SignalP"/>
    </source>
</evidence>
<reference evidence="3" key="1">
    <citation type="journal article" date="2005" name="Environ. Microbiol.">
        <title>Genetic and functional properties of uncultivated thermophilic crenarchaeotes from a subsurface gold mine as revealed by analysis of genome fragments.</title>
        <authorList>
            <person name="Nunoura T."/>
            <person name="Hirayama H."/>
            <person name="Takami H."/>
            <person name="Oida H."/>
            <person name="Nishi S."/>
            <person name="Shimamura S."/>
            <person name="Suzuki Y."/>
            <person name="Inagaki F."/>
            <person name="Takai K."/>
            <person name="Nealson K.H."/>
            <person name="Horikoshi K."/>
        </authorList>
    </citation>
    <scope>NUCLEOTIDE SEQUENCE</scope>
</reference>
<proteinExistence type="predicted"/>
<dbReference type="EMBL" id="AP011754">
    <property type="protein sequence ID" value="BAL56644.1"/>
    <property type="molecule type" value="Genomic_DNA"/>
</dbReference>
<accession>H5SKF8</accession>